<feature type="region of interest" description="Disordered" evidence="1">
    <location>
        <begin position="42"/>
        <end position="69"/>
    </location>
</feature>
<proteinExistence type="predicted"/>
<evidence type="ECO:0000313" key="3">
    <source>
        <dbReference type="RefSeq" id="XP_014037296.1"/>
    </source>
</evidence>
<dbReference type="InterPro" id="IPR040505">
    <property type="entry name" value="DUF5537"/>
</dbReference>
<dbReference type="Pfam" id="PF17690">
    <property type="entry name" value="DUF5537"/>
    <property type="match status" value="1"/>
</dbReference>
<dbReference type="RefSeq" id="XP_014037296.1">
    <property type="nucleotide sequence ID" value="XM_014181821.2"/>
</dbReference>
<evidence type="ECO:0000313" key="2">
    <source>
        <dbReference type="Proteomes" id="UP001652741"/>
    </source>
</evidence>
<protein>
    <submittedName>
        <fullName evidence="3">Uncharacterized protein</fullName>
    </submittedName>
</protein>
<evidence type="ECO:0000256" key="1">
    <source>
        <dbReference type="SAM" id="MobiDB-lite"/>
    </source>
</evidence>
<sequence>MYPTAIPKLVDLTLGCSGYTGIQLGQGGYGPGRLTGVKPIHVHTSRRKFPQNDSRDRKDSNWNVEGSTSSFLGREVSPLSRLGSSDNYPERDVCGSHFLFDKTWKNDNRMYPKYDFRDERRPMKPNASIPPLPRDYQIHRSGHRHHYTLHKELSHAPARPRAFGSYEAYDLTSVPAILLPAASSLNGRNPFSSEGYKNRPRVNNRTCSLFTIGANQKSQSYPDPVSGAPSATIIQRLSEIASLEGETVRREKMKKIRKNRRQDS</sequence>
<organism evidence="2 3">
    <name type="scientific">Salmo salar</name>
    <name type="common">Atlantic salmon</name>
    <dbReference type="NCBI Taxonomy" id="8030"/>
    <lineage>
        <taxon>Eukaryota</taxon>
        <taxon>Metazoa</taxon>
        <taxon>Chordata</taxon>
        <taxon>Craniata</taxon>
        <taxon>Vertebrata</taxon>
        <taxon>Euteleostomi</taxon>
        <taxon>Actinopterygii</taxon>
        <taxon>Neopterygii</taxon>
        <taxon>Teleostei</taxon>
        <taxon>Protacanthopterygii</taxon>
        <taxon>Salmoniformes</taxon>
        <taxon>Salmonidae</taxon>
        <taxon>Salmoninae</taxon>
        <taxon>Salmo</taxon>
    </lineage>
</organism>
<dbReference type="Proteomes" id="UP001652741">
    <property type="component" value="Chromosome ssa29"/>
</dbReference>
<name>A0A1S3QBH9_SALSA</name>
<dbReference type="OrthoDB" id="9888309at2759"/>
<dbReference type="KEGG" id="sasa:106590667"/>
<dbReference type="AlphaFoldDB" id="A0A1S3QBH9"/>
<reference evidence="3" key="1">
    <citation type="submission" date="2025-08" db="UniProtKB">
        <authorList>
            <consortium name="RefSeq"/>
        </authorList>
    </citation>
    <scope>IDENTIFICATION</scope>
</reference>
<keyword evidence="2" id="KW-1185">Reference proteome</keyword>
<accession>A0A1S3QBH9</accession>
<gene>
    <name evidence="3" type="primary">cssa29h8orf89</name>
</gene>